<dbReference type="RefSeq" id="WP_106990069.1">
    <property type="nucleotide sequence ID" value="NZ_KZ679087.1"/>
</dbReference>
<feature type="domain" description="YhdP central" evidence="2">
    <location>
        <begin position="19"/>
        <end position="1291"/>
    </location>
</feature>
<dbReference type="Pfam" id="PF13116">
    <property type="entry name" value="YhdP"/>
    <property type="match status" value="1"/>
</dbReference>
<dbReference type="EMBL" id="PVLF01000005">
    <property type="protein sequence ID" value="PRH82724.1"/>
    <property type="molecule type" value="Genomic_DNA"/>
</dbReference>
<feature type="region of interest" description="Disordered" evidence="1">
    <location>
        <begin position="983"/>
        <end position="1028"/>
    </location>
</feature>
<dbReference type="InterPro" id="IPR025263">
    <property type="entry name" value="YhdP_central"/>
</dbReference>
<evidence type="ECO:0000256" key="1">
    <source>
        <dbReference type="SAM" id="MobiDB-lite"/>
    </source>
</evidence>
<evidence type="ECO:0000313" key="4">
    <source>
        <dbReference type="Proteomes" id="UP000241736"/>
    </source>
</evidence>
<accession>A0A2P6M9Q5</accession>
<proteinExistence type="predicted"/>
<dbReference type="NCBIfam" id="TIGR02099">
    <property type="entry name" value="YhdP family protein"/>
    <property type="match status" value="1"/>
</dbReference>
<evidence type="ECO:0000259" key="2">
    <source>
        <dbReference type="Pfam" id="PF13116"/>
    </source>
</evidence>
<feature type="region of interest" description="Disordered" evidence="1">
    <location>
        <begin position="1290"/>
        <end position="1309"/>
    </location>
</feature>
<dbReference type="InterPro" id="IPR011836">
    <property type="entry name" value="YhdP"/>
</dbReference>
<dbReference type="OrthoDB" id="9762238at2"/>
<comment type="caution">
    <text evidence="3">The sequence shown here is derived from an EMBL/GenBank/DDBJ whole genome shotgun (WGS) entry which is preliminary data.</text>
</comment>
<name>A0A2P6M9Q5_9GAMM</name>
<keyword evidence="4" id="KW-1185">Reference proteome</keyword>
<protein>
    <submittedName>
        <fullName evidence="3">TIGR02099 family protein</fullName>
    </submittedName>
</protein>
<gene>
    <name evidence="3" type="ORF">C6N40_05810</name>
</gene>
<dbReference type="PANTHER" id="PTHR38690:SF1">
    <property type="entry name" value="PROTEASE"/>
    <property type="match status" value="1"/>
</dbReference>
<evidence type="ECO:0000313" key="3">
    <source>
        <dbReference type="EMBL" id="PRH82724.1"/>
    </source>
</evidence>
<feature type="compositionally biased region" description="Pro residues" evidence="1">
    <location>
        <begin position="1297"/>
        <end position="1309"/>
    </location>
</feature>
<dbReference type="Proteomes" id="UP000241736">
    <property type="component" value="Unassembled WGS sequence"/>
</dbReference>
<reference evidence="3 4" key="1">
    <citation type="submission" date="2018-03" db="EMBL/GenBank/DDBJ databases">
        <title>Arenimonas caeni sp. nov., isolated from activated sludge.</title>
        <authorList>
            <person name="Liu H."/>
        </authorList>
    </citation>
    <scope>NUCLEOTIDE SEQUENCE [LARGE SCALE GENOMIC DNA]</scope>
    <source>
        <strain evidence="4">z29</strain>
    </source>
</reference>
<dbReference type="PANTHER" id="PTHR38690">
    <property type="entry name" value="PROTEASE-RELATED"/>
    <property type="match status" value="1"/>
</dbReference>
<organism evidence="3 4">
    <name type="scientific">Arenimonas caeni</name>
    <dbReference type="NCBI Taxonomy" id="2058085"/>
    <lineage>
        <taxon>Bacteria</taxon>
        <taxon>Pseudomonadati</taxon>
        <taxon>Pseudomonadota</taxon>
        <taxon>Gammaproteobacteria</taxon>
        <taxon>Lysobacterales</taxon>
        <taxon>Lysobacteraceae</taxon>
        <taxon>Arenimonas</taxon>
    </lineage>
</organism>
<sequence length="1309" mass="140408">MGSPLRRRIRHARRFVGYGLLVVLILLATAVGALNQLLPLVERNPARVADWLSERIGQPVAFEGARGEWTRRGPRFTLRGLSIGAGERRLQIGEAELLVAVYSGLLPGEPLTALKVRDLSLVLEQGEDRRWRLAGLPFEPAPGVDPLDTLQGLGELQVEHARLTVRSPALRGPLELPRVDLRLRVDGDEVRAGVRAWADPQSPPLTAVAELRRGDWSGRLWAGGERLDLSAWSGLMADTGLVLAGSGRVDLWAGIQGQRVTDVRSRADLAPLALGARRPWLVGEDGSLASPPVAYERANLLARWQANEEGDWQLHAPELHFHEPGRSEPHRLDGLWLAGGRRFALQAPRLDLVPVRQWAALGGQVPDGLRQWLHRAAPEGELRNVRAEGDETAWRGEAALADLAWQANAGRPGMQGLAGHAAFDQHGGVLQLTRGPARFEWPGRFRAPLEFELGGLLGWWRSEDGWTLGASGLQVRGADFGTHLRAELAFGSGDSPRLDLAADVDTTPVTAASRFWVEGKMSPNAIDWLDTALVEGEVREGRVSLGGELVNWPFRDGDGRFDARAKVAQARVRFNPEWPDAESMELEVAFDGPGMTLEGAGAIAGNTVDRVAGGIADFKDPRLLLDVRSSTRAENLQALMLASPLAQEHGEHLRQARLAGGARVEMVLDLPLAERLGGRRIEGRLDLADARLADPRWQVEFTGVSGRTQFSAGGFYTQDLQVSFDGRPGVFNLAVGHDTDDPALAARARLQGEFPIAGLVARHEPLHWLQPHVAGAARWDIRVDVPAGAPGKPAPPSRLRVDSDLAGVALALPAPLAKPAEVGLPMRLDVPLPVSAGEVQLRLGELARMRGRFGEQGELAGVLQMGDEEGSLDLPDSGLVVEGRSPTLDAAGWMAFASAREPAGEGAPGGEPRAALLRSVDLQVATLDLMGSPFADTRVRLWRQPQLLQLSLDGPGVAGTVEVPSAADAPVRGRFARLHWPGKAMLGQDPSTDPGLVGPERLATPGESQAALPAAEAEEPAPGQDPASMPALDFEITDLRVGDLQLGEAQLRAQPHAQGLRIERFRTRSQGYTLDASGDWRRTSAGHSRSEFVVDFTADALGNLLTAFGLGGMVKDGPTKARLDGYWQGSPGEFSLARFNGRFRVEVGEGALLEVEPGGGGRVLGLISLAEIPRRLTLDFKDFFSKGFGFNSMAGEFVFANGMASTDLLEINGPAAEIRVSGSTDLRRQQYDQRIEVLPKAGGVLPAIGAIAGGPVGAAVGAVAQAVLQQPLKEAARTVYHVTGPWGDPQVEVIEKGPPPQAPAQPRQP</sequence>